<dbReference type="Gene3D" id="3.60.140.10">
    <property type="entry name" value="CNF1/YfiH-like putative cysteine hydrolases"/>
    <property type="match status" value="1"/>
</dbReference>
<dbReference type="PANTHER" id="PTHR30616:SF2">
    <property type="entry name" value="PURINE NUCLEOSIDE PHOSPHORYLASE LACC1"/>
    <property type="match status" value="1"/>
</dbReference>
<dbReference type="Proteomes" id="UP000014627">
    <property type="component" value="Unassembled WGS sequence"/>
</dbReference>
<keyword evidence="5" id="KW-0378">Hydrolase</keyword>
<keyword evidence="12" id="KW-1185">Reference proteome</keyword>
<gene>
    <name evidence="11" type="ORF">CP99DC5_0870</name>
</gene>
<evidence type="ECO:0000256" key="8">
    <source>
        <dbReference type="ARBA" id="ARBA00048968"/>
    </source>
</evidence>
<comment type="caution">
    <text evidence="11">The sequence shown here is derived from an EMBL/GenBank/DDBJ whole genome shotgun (WGS) entry which is preliminary data.</text>
</comment>
<evidence type="ECO:0000256" key="6">
    <source>
        <dbReference type="ARBA" id="ARBA00022833"/>
    </source>
</evidence>
<dbReference type="InterPro" id="IPR038371">
    <property type="entry name" value="Cu_polyphenol_OxRdtase_sf"/>
</dbReference>
<evidence type="ECO:0000313" key="12">
    <source>
        <dbReference type="Proteomes" id="UP000014627"/>
    </source>
</evidence>
<sequence length="247" mass="28039">MAQSTTTGNHLNKLTFPELSDLPLRHGLFPKQTDAEGYVYVPKNDEIRKALGAERFCDLHQVHSTSLRHATYTTPSGCPADGLYTHDPMLSLHIRHSDCQPAIFYDPENHVVANVHCGWRGLVGNIYAVTVATLKRVYNSRPQDLIVVIGPSLGPDYAIYPDYRELFPPSFFAFMPKENHLDFRAIARKQLLDLGISSSKITISERCTYTEHEIFFSSRYRNYYSEPNVIDTPIKKNNVTAVLLLPR</sequence>
<dbReference type="NCBIfam" id="TIGR00726">
    <property type="entry name" value="peptidoglycan editing factor PgeF"/>
    <property type="match status" value="1"/>
</dbReference>
<comment type="similarity">
    <text evidence="2 10">Belongs to the purine nucleoside phosphorylase YfiH/LACC1 family.</text>
</comment>
<evidence type="ECO:0000256" key="9">
    <source>
        <dbReference type="ARBA" id="ARBA00049893"/>
    </source>
</evidence>
<evidence type="ECO:0000256" key="7">
    <source>
        <dbReference type="ARBA" id="ARBA00047989"/>
    </source>
</evidence>
<dbReference type="RefSeq" id="WP_014943807.1">
    <property type="nucleotide sequence ID" value="NZ_KE356190.1"/>
</dbReference>
<dbReference type="InterPro" id="IPR011324">
    <property type="entry name" value="Cytotoxic_necrot_fac-like_cat"/>
</dbReference>
<keyword evidence="3" id="KW-0808">Transferase</keyword>
<keyword evidence="4" id="KW-0479">Metal-binding</keyword>
<comment type="catalytic activity">
    <reaction evidence="9">
        <text>S-methyl-5'-thioadenosine + phosphate = 5-(methylsulfanyl)-alpha-D-ribose 1-phosphate + adenine</text>
        <dbReference type="Rhea" id="RHEA:11852"/>
        <dbReference type="ChEBI" id="CHEBI:16708"/>
        <dbReference type="ChEBI" id="CHEBI:17509"/>
        <dbReference type="ChEBI" id="CHEBI:43474"/>
        <dbReference type="ChEBI" id="CHEBI:58533"/>
        <dbReference type="EC" id="2.4.2.28"/>
    </reaction>
    <physiologicalReaction direction="left-to-right" evidence="9">
        <dbReference type="Rhea" id="RHEA:11853"/>
    </physiologicalReaction>
</comment>
<dbReference type="InterPro" id="IPR003730">
    <property type="entry name" value="Cu_polyphenol_OxRdtase"/>
</dbReference>
<evidence type="ECO:0000256" key="10">
    <source>
        <dbReference type="RuleBase" id="RU361274"/>
    </source>
</evidence>
<accession>A0ABP2X2C1</accession>
<organism evidence="11 12">
    <name type="scientific">Chlamydia psittaci 99DC5</name>
    <dbReference type="NCBI Taxonomy" id="1112251"/>
    <lineage>
        <taxon>Bacteria</taxon>
        <taxon>Pseudomonadati</taxon>
        <taxon>Chlamydiota</taxon>
        <taxon>Chlamydiia</taxon>
        <taxon>Chlamydiales</taxon>
        <taxon>Chlamydiaceae</taxon>
        <taxon>Chlamydia/Chlamydophila group</taxon>
        <taxon>Chlamydia</taxon>
    </lineage>
</organism>
<protein>
    <recommendedName>
        <fullName evidence="10">Purine nucleoside phosphorylase</fullName>
    </recommendedName>
</protein>
<evidence type="ECO:0000256" key="4">
    <source>
        <dbReference type="ARBA" id="ARBA00022723"/>
    </source>
</evidence>
<dbReference type="EMBL" id="ATLC01000054">
    <property type="protein sequence ID" value="EPJ27471.1"/>
    <property type="molecule type" value="Genomic_DNA"/>
</dbReference>
<proteinExistence type="inferred from homology"/>
<comment type="catalytic activity">
    <reaction evidence="8">
        <text>adenosine + phosphate = alpha-D-ribose 1-phosphate + adenine</text>
        <dbReference type="Rhea" id="RHEA:27642"/>
        <dbReference type="ChEBI" id="CHEBI:16335"/>
        <dbReference type="ChEBI" id="CHEBI:16708"/>
        <dbReference type="ChEBI" id="CHEBI:43474"/>
        <dbReference type="ChEBI" id="CHEBI:57720"/>
        <dbReference type="EC" id="2.4.2.1"/>
    </reaction>
    <physiologicalReaction direction="left-to-right" evidence="8">
        <dbReference type="Rhea" id="RHEA:27643"/>
    </physiologicalReaction>
</comment>
<evidence type="ECO:0000256" key="3">
    <source>
        <dbReference type="ARBA" id="ARBA00022679"/>
    </source>
</evidence>
<evidence type="ECO:0000256" key="5">
    <source>
        <dbReference type="ARBA" id="ARBA00022801"/>
    </source>
</evidence>
<dbReference type="SUPFAM" id="SSF64438">
    <property type="entry name" value="CNF1/YfiH-like putative cysteine hydrolases"/>
    <property type="match status" value="1"/>
</dbReference>
<evidence type="ECO:0000313" key="11">
    <source>
        <dbReference type="EMBL" id="EPJ27471.1"/>
    </source>
</evidence>
<reference evidence="11 12" key="1">
    <citation type="submission" date="2013-04" db="EMBL/GenBank/DDBJ databases">
        <title>Genome sequence of Chlamydia psittaci 99DC5.</title>
        <authorList>
            <person name="Huot-Creasy H."/>
            <person name="McCracken C.L."/>
            <person name="Humphries M."/>
            <person name="Sachse K."/>
            <person name="Laroucau K."/>
            <person name="Bavoil P."/>
            <person name="Myers G.S."/>
        </authorList>
    </citation>
    <scope>NUCLEOTIDE SEQUENCE [LARGE SCALE GENOMIC DNA]</scope>
    <source>
        <strain evidence="11 12">99DC5</strain>
    </source>
</reference>
<keyword evidence="6" id="KW-0862">Zinc</keyword>
<comment type="catalytic activity">
    <reaction evidence="1">
        <text>inosine + phosphate = alpha-D-ribose 1-phosphate + hypoxanthine</text>
        <dbReference type="Rhea" id="RHEA:27646"/>
        <dbReference type="ChEBI" id="CHEBI:17368"/>
        <dbReference type="ChEBI" id="CHEBI:17596"/>
        <dbReference type="ChEBI" id="CHEBI:43474"/>
        <dbReference type="ChEBI" id="CHEBI:57720"/>
        <dbReference type="EC" id="2.4.2.1"/>
    </reaction>
    <physiologicalReaction direction="left-to-right" evidence="1">
        <dbReference type="Rhea" id="RHEA:27647"/>
    </physiologicalReaction>
</comment>
<evidence type="ECO:0000256" key="1">
    <source>
        <dbReference type="ARBA" id="ARBA00000553"/>
    </source>
</evidence>
<dbReference type="Pfam" id="PF02578">
    <property type="entry name" value="Cu-oxidase_4"/>
    <property type="match status" value="1"/>
</dbReference>
<dbReference type="CDD" id="cd16833">
    <property type="entry name" value="YfiH"/>
    <property type="match status" value="1"/>
</dbReference>
<evidence type="ECO:0000256" key="2">
    <source>
        <dbReference type="ARBA" id="ARBA00007353"/>
    </source>
</evidence>
<comment type="catalytic activity">
    <reaction evidence="7">
        <text>adenosine + H2O + H(+) = inosine + NH4(+)</text>
        <dbReference type="Rhea" id="RHEA:24408"/>
        <dbReference type="ChEBI" id="CHEBI:15377"/>
        <dbReference type="ChEBI" id="CHEBI:15378"/>
        <dbReference type="ChEBI" id="CHEBI:16335"/>
        <dbReference type="ChEBI" id="CHEBI:17596"/>
        <dbReference type="ChEBI" id="CHEBI:28938"/>
        <dbReference type="EC" id="3.5.4.4"/>
    </reaction>
    <physiologicalReaction direction="left-to-right" evidence="7">
        <dbReference type="Rhea" id="RHEA:24409"/>
    </physiologicalReaction>
</comment>
<dbReference type="PANTHER" id="PTHR30616">
    <property type="entry name" value="UNCHARACTERIZED PROTEIN YFIH"/>
    <property type="match status" value="1"/>
</dbReference>
<name>A0ABP2X2C1_CHLPS</name>